<dbReference type="Pfam" id="PF01523">
    <property type="entry name" value="PmbA_TldD_1st"/>
    <property type="match status" value="1"/>
</dbReference>
<dbReference type="InterPro" id="IPR051463">
    <property type="entry name" value="Peptidase_U62_metallo"/>
</dbReference>
<reference evidence="8 9" key="1">
    <citation type="submission" date="2015-07" db="EMBL/GenBank/DDBJ databases">
        <authorList>
            <person name="Noorani M."/>
        </authorList>
    </citation>
    <scope>NUCLEOTIDE SEQUENCE [LARGE SCALE GENOMIC DNA]</scope>
    <source>
        <strain evidence="9">ATCC 25104 / DSM 625 / JCM 10724 / NBRC 103206 / NCIMB 11243 / YT-1</strain>
    </source>
</reference>
<sequence length="464" mass="50109">MLQAELLEAVLKRALAGGADFAEVYAERSRKRQMVVRSGRLEDALSGLDYGAGIRLFFGTEVVYAYTNDLTKEGLLEALETLLKAKGTLGKVDERGMGGLDFRKRAPKGLHTPKVPYGEKDKRYRLERLLEAESGARIAPEIRQVEASLLEWEQEVLIANTEGVLAEERRVRTRLFVLAVAQDGAEVQTGYAGPGKSVGLELFDLYPPKAVGEKAARQALTNLRAKPAPAGTFPVVVGPGFGGVLFHEAVGHLLETTSVAKKASVLSDKLGERIASPAVTYIDDGTLPHAWGSTEVDDEGRPTERTVLIEGGVLKAYMVDRLGHLQTGYPMTGSGRRQDYTFAPTSRMRNTFIAPGDKKPEELFEGIEFGLYAKEMGGGQVKPGSGEYNFAVQEGYIIRKGRIEEPVRGAMLVGKGPETLMRVVAVADDWENAPGMCGSLSGAVPVEVGQPHVLVSEIVVGGRA</sequence>
<keyword evidence="4" id="KW-0482">Metalloprotease</keyword>
<dbReference type="Pfam" id="PF19289">
    <property type="entry name" value="PmbA_TldD_3rd"/>
    <property type="match status" value="1"/>
</dbReference>
<comment type="similarity">
    <text evidence="1">Belongs to the peptidase U62 family.</text>
</comment>
<dbReference type="PATRIC" id="fig|271.14.peg.1494"/>
<dbReference type="EMBL" id="LHCI01000106">
    <property type="protein sequence ID" value="KOX90229.1"/>
    <property type="molecule type" value="Genomic_DNA"/>
</dbReference>
<accession>A0A0M9AE82</accession>
<evidence type="ECO:0000259" key="7">
    <source>
        <dbReference type="Pfam" id="PF19290"/>
    </source>
</evidence>
<dbReference type="InterPro" id="IPR035068">
    <property type="entry name" value="TldD/PmbA_N"/>
</dbReference>
<dbReference type="AlphaFoldDB" id="A0A0M9AE82"/>
<evidence type="ECO:0000259" key="5">
    <source>
        <dbReference type="Pfam" id="PF01523"/>
    </source>
</evidence>
<dbReference type="Proteomes" id="UP000037685">
    <property type="component" value="Unassembled WGS sequence"/>
</dbReference>
<dbReference type="PIRSF" id="PIRSF004919">
    <property type="entry name" value="TldD"/>
    <property type="match status" value="1"/>
</dbReference>
<comment type="caution">
    <text evidence="8">The sequence shown here is derived from an EMBL/GenBank/DDBJ whole genome shotgun (WGS) entry which is preliminary data.</text>
</comment>
<organism evidence="8 9">
    <name type="scientific">Thermus aquaticus</name>
    <dbReference type="NCBI Taxonomy" id="271"/>
    <lineage>
        <taxon>Bacteria</taxon>
        <taxon>Thermotogati</taxon>
        <taxon>Deinococcota</taxon>
        <taxon>Deinococci</taxon>
        <taxon>Thermales</taxon>
        <taxon>Thermaceae</taxon>
        <taxon>Thermus</taxon>
    </lineage>
</organism>
<evidence type="ECO:0000256" key="4">
    <source>
        <dbReference type="ARBA" id="ARBA00023049"/>
    </source>
</evidence>
<evidence type="ECO:0000256" key="2">
    <source>
        <dbReference type="ARBA" id="ARBA00022670"/>
    </source>
</evidence>
<proteinExistence type="inferred from homology"/>
<dbReference type="GO" id="GO:0005829">
    <property type="term" value="C:cytosol"/>
    <property type="evidence" value="ECO:0007669"/>
    <property type="project" value="TreeGrafter"/>
</dbReference>
<dbReference type="InterPro" id="IPR002510">
    <property type="entry name" value="Metalloprtase-TldD/E_N"/>
</dbReference>
<keyword evidence="3" id="KW-0378">Hydrolase</keyword>
<dbReference type="InterPro" id="IPR025502">
    <property type="entry name" value="TldD"/>
</dbReference>
<dbReference type="Pfam" id="PF19290">
    <property type="entry name" value="PmbA_TldD_2nd"/>
    <property type="match status" value="1"/>
</dbReference>
<dbReference type="Gene3D" id="3.30.2290.10">
    <property type="entry name" value="PmbA/TldD superfamily"/>
    <property type="match status" value="1"/>
</dbReference>
<dbReference type="RefSeq" id="WP_053767834.1">
    <property type="nucleotide sequence ID" value="NZ_LHCI01000106.1"/>
</dbReference>
<dbReference type="InterPro" id="IPR036059">
    <property type="entry name" value="TldD/PmbA_sf"/>
</dbReference>
<dbReference type="GO" id="GO:0008237">
    <property type="term" value="F:metallopeptidase activity"/>
    <property type="evidence" value="ECO:0007669"/>
    <property type="project" value="UniProtKB-KW"/>
</dbReference>
<dbReference type="InterPro" id="IPR045570">
    <property type="entry name" value="Metalloprtase-TldD/E_cen_dom"/>
</dbReference>
<dbReference type="GO" id="GO:0006508">
    <property type="term" value="P:proteolysis"/>
    <property type="evidence" value="ECO:0007669"/>
    <property type="project" value="UniProtKB-KW"/>
</dbReference>
<feature type="domain" description="Metalloprotease TldD/E central" evidence="7">
    <location>
        <begin position="124"/>
        <end position="223"/>
    </location>
</feature>
<feature type="domain" description="Metalloprotease TldD/E C-terminal" evidence="6">
    <location>
        <begin position="231"/>
        <end position="462"/>
    </location>
</feature>
<protein>
    <submittedName>
        <fullName evidence="8">Protease TldD</fullName>
    </submittedName>
</protein>
<evidence type="ECO:0000313" key="9">
    <source>
        <dbReference type="Proteomes" id="UP000037685"/>
    </source>
</evidence>
<feature type="domain" description="Metalloprotease TldD/E N-terminal" evidence="5">
    <location>
        <begin position="22"/>
        <end position="85"/>
    </location>
</feature>
<evidence type="ECO:0000313" key="8">
    <source>
        <dbReference type="EMBL" id="KOX90229.1"/>
    </source>
</evidence>
<dbReference type="SUPFAM" id="SSF111283">
    <property type="entry name" value="Putative modulator of DNA gyrase, PmbA/TldD"/>
    <property type="match status" value="1"/>
</dbReference>
<keyword evidence="2 8" id="KW-0645">Protease</keyword>
<dbReference type="PANTHER" id="PTHR30624:SF4">
    <property type="entry name" value="METALLOPROTEASE TLDD"/>
    <property type="match status" value="1"/>
</dbReference>
<dbReference type="InterPro" id="IPR045569">
    <property type="entry name" value="Metalloprtase-TldD/E_C"/>
</dbReference>
<evidence type="ECO:0000256" key="1">
    <source>
        <dbReference type="ARBA" id="ARBA00005836"/>
    </source>
</evidence>
<evidence type="ECO:0000256" key="3">
    <source>
        <dbReference type="ARBA" id="ARBA00022801"/>
    </source>
</evidence>
<gene>
    <name evidence="8" type="ORF">BVI061214_01418</name>
</gene>
<dbReference type="PANTHER" id="PTHR30624">
    <property type="entry name" value="UNCHARACTERIZED PROTEIN TLDD AND PMBA"/>
    <property type="match status" value="1"/>
</dbReference>
<evidence type="ECO:0000259" key="6">
    <source>
        <dbReference type="Pfam" id="PF19289"/>
    </source>
</evidence>
<name>A0A0M9AE82_THEAQ</name>